<keyword evidence="4" id="KW-1185">Reference proteome</keyword>
<sequence length="63" mass="6966">MVRCKIGGAAPSERFVATDCQRWRAIPSDPSTGDLHVTFYARTICCGAEVQREPFVRADEHGV</sequence>
<organism evidence="2 3">
    <name type="scientific">Cupriavidus neocaledonicus</name>
    <dbReference type="NCBI Taxonomy" id="1040979"/>
    <lineage>
        <taxon>Bacteria</taxon>
        <taxon>Pseudomonadati</taxon>
        <taxon>Pseudomonadota</taxon>
        <taxon>Betaproteobacteria</taxon>
        <taxon>Burkholderiales</taxon>
        <taxon>Burkholderiaceae</taxon>
        <taxon>Cupriavidus</taxon>
    </lineage>
</organism>
<reference evidence="3 4" key="1">
    <citation type="submission" date="2018-01" db="EMBL/GenBank/DDBJ databases">
        <authorList>
            <person name="Clerissi C."/>
        </authorList>
    </citation>
    <scope>NUCLEOTIDE SEQUENCE [LARGE SCALE GENOMIC DNA]</scope>
    <source>
        <strain evidence="1">Cupriavidus taiwanensis STM 6082</strain>
        <strain evidence="2">Cupriavidus taiwanensis STM 6160</strain>
    </source>
</reference>
<name>A0A375H5W2_9BURK</name>
<evidence type="ECO:0000313" key="3">
    <source>
        <dbReference type="Proteomes" id="UP000255168"/>
    </source>
</evidence>
<evidence type="ECO:0000313" key="1">
    <source>
        <dbReference type="EMBL" id="SOZ35119.1"/>
    </source>
</evidence>
<gene>
    <name evidence="1" type="ORF">CBM2605_A170038</name>
    <name evidence="2" type="ORF">CBM2607_12002</name>
</gene>
<evidence type="ECO:0000313" key="4">
    <source>
        <dbReference type="Proteomes" id="UP000256710"/>
    </source>
</evidence>
<accession>A0A375H5W2</accession>
<proteinExistence type="predicted"/>
<evidence type="ECO:0000313" key="2">
    <source>
        <dbReference type="EMBL" id="SPD47062.1"/>
    </source>
</evidence>
<protein>
    <submittedName>
        <fullName evidence="2">Uncharacterized protein</fullName>
    </submittedName>
</protein>
<dbReference type="EMBL" id="LT984806">
    <property type="protein sequence ID" value="SPD47062.1"/>
    <property type="molecule type" value="Genomic_DNA"/>
</dbReference>
<dbReference type="Proteomes" id="UP000256710">
    <property type="component" value="Unassembled WGS sequence"/>
</dbReference>
<dbReference type="EMBL" id="OFTC01000009">
    <property type="protein sequence ID" value="SOZ35119.1"/>
    <property type="molecule type" value="Genomic_DNA"/>
</dbReference>
<dbReference type="Proteomes" id="UP000255168">
    <property type="component" value="Chromosome I"/>
</dbReference>
<dbReference type="AlphaFoldDB" id="A0A375H5W2"/>